<dbReference type="Proteomes" id="UP000078582">
    <property type="component" value="Chromosome"/>
</dbReference>
<dbReference type="CDD" id="cd04187">
    <property type="entry name" value="DPM1_like_bac"/>
    <property type="match status" value="1"/>
</dbReference>
<dbReference type="PANTHER" id="PTHR48090">
    <property type="entry name" value="UNDECAPRENYL-PHOSPHATE 4-DEOXY-4-FORMAMIDO-L-ARABINOSE TRANSFERASE-RELATED"/>
    <property type="match status" value="1"/>
</dbReference>
<dbReference type="EMBL" id="CP014873">
    <property type="protein sequence ID" value="ANK63449.1"/>
    <property type="molecule type" value="Genomic_DNA"/>
</dbReference>
<dbReference type="Gene3D" id="3.90.550.10">
    <property type="entry name" value="Spore Coat Polysaccharide Biosynthesis Protein SpsA, Chain A"/>
    <property type="match status" value="1"/>
</dbReference>
<dbReference type="AlphaFoldDB" id="A0A192H3Q3"/>
<evidence type="ECO:0000313" key="1">
    <source>
        <dbReference type="EMBL" id="ANK63449.1"/>
    </source>
</evidence>
<keyword evidence="2" id="KW-1185">Reference proteome</keyword>
<protein>
    <submittedName>
        <fullName evidence="1">Bactoprenol glucosyl transferase</fullName>
    </submittedName>
</protein>
<accession>A0A192H3Q3</accession>
<dbReference type="STRING" id="375175.AYR53_12160"/>
<gene>
    <name evidence="1" type="ORF">AYR53_12160</name>
</gene>
<dbReference type="OrthoDB" id="9807778at2"/>
<dbReference type="InterPro" id="IPR029044">
    <property type="entry name" value="Nucleotide-diphossugar_trans"/>
</dbReference>
<sequence length="310" mass="35224">MPGKLSLIVPCFNEEQTLPLFYPATEKIKTQLRGLSLEYWFINDGSRDSTLDKLKQLQQNDPEHVHYISFSRNFGKESALYAGLQAATGDYVAVMDADLQDPPELLPTMLAGIQDEHYDIVGTKRTDRKGEPPIRSFFSNLFYRLINHISNTPILNGVRDFRLMTRQVVDAILAMKEYRRFSKGIFSWVGFNTKYLPYENHDRIAGKTSWSFGKLFKYSLDGIVAFSELPLSIASFVGFFSFIIAIIALFFIVIRQLVFGDSVAGWASIVSIMIMVGGLQLLCLGIVGKYIGNIYLEVKNRPIYIIKEKK</sequence>
<name>A0A192H3Q3_9LACO</name>
<dbReference type="GO" id="GO:0005886">
    <property type="term" value="C:plasma membrane"/>
    <property type="evidence" value="ECO:0007669"/>
    <property type="project" value="TreeGrafter"/>
</dbReference>
<dbReference type="Pfam" id="PF00535">
    <property type="entry name" value="Glycos_transf_2"/>
    <property type="match status" value="1"/>
</dbReference>
<dbReference type="InterPro" id="IPR050256">
    <property type="entry name" value="Glycosyltransferase_2"/>
</dbReference>
<reference evidence="1 2" key="1">
    <citation type="submission" date="2016-03" db="EMBL/GenBank/DDBJ databases">
        <title>Pediococcus and Lactobacillus from brewery environment - whole genome sequencing and assembly.</title>
        <authorList>
            <person name="Behr J."/>
            <person name="Geissler A.J."/>
            <person name="Vogel R.F."/>
        </authorList>
    </citation>
    <scope>NUCLEOTIDE SEQUENCE [LARGE SCALE GENOMIC DNA]</scope>
    <source>
        <strain evidence="1 2">TMW 1.1989</strain>
    </source>
</reference>
<dbReference type="SUPFAM" id="SSF53448">
    <property type="entry name" value="Nucleotide-diphospho-sugar transferases"/>
    <property type="match status" value="1"/>
</dbReference>
<proteinExistence type="predicted"/>
<dbReference type="RefSeq" id="WP_068225426.1">
    <property type="nucleotide sequence ID" value="NZ_CP014623.1"/>
</dbReference>
<keyword evidence="1" id="KW-0808">Transferase</keyword>
<organism evidence="1 2">
    <name type="scientific">Loigolactobacillus backii</name>
    <dbReference type="NCBI Taxonomy" id="375175"/>
    <lineage>
        <taxon>Bacteria</taxon>
        <taxon>Bacillati</taxon>
        <taxon>Bacillota</taxon>
        <taxon>Bacilli</taxon>
        <taxon>Lactobacillales</taxon>
        <taxon>Lactobacillaceae</taxon>
        <taxon>Loigolactobacillus</taxon>
    </lineage>
</organism>
<evidence type="ECO:0000313" key="2">
    <source>
        <dbReference type="Proteomes" id="UP000078582"/>
    </source>
</evidence>
<dbReference type="InterPro" id="IPR001173">
    <property type="entry name" value="Glyco_trans_2-like"/>
</dbReference>
<dbReference type="PANTHER" id="PTHR48090:SF8">
    <property type="entry name" value="GLYCOSYLTRANSFERASE CSBB-RELATED"/>
    <property type="match status" value="1"/>
</dbReference>
<dbReference type="GeneID" id="42983016"/>
<dbReference type="GO" id="GO:0016740">
    <property type="term" value="F:transferase activity"/>
    <property type="evidence" value="ECO:0007669"/>
    <property type="project" value="UniProtKB-KW"/>
</dbReference>
<dbReference type="KEGG" id="lbt:AYR52_07430"/>